<feature type="transmembrane region" description="Helical" evidence="1">
    <location>
        <begin position="38"/>
        <end position="62"/>
    </location>
</feature>
<sequence>MNQVLKYKLMIIIRIPPPRDLKGLVLELLHPQARVPSVGFICCCFFFSLCLVGISSFAAVFYTSRGGTDCSSSPSSILFVFFVLFYYFFFFFKKYNLCEFLKKIICYGVGP</sequence>
<accession>A0A7C9DB31</accession>
<protein>
    <submittedName>
        <fullName evidence="2">Uncharacterized protein</fullName>
    </submittedName>
</protein>
<dbReference type="AlphaFoldDB" id="A0A7C9DB31"/>
<keyword evidence="1" id="KW-1133">Transmembrane helix</keyword>
<name>A0A7C9DB31_OPUST</name>
<organism evidence="2">
    <name type="scientific">Opuntia streptacantha</name>
    <name type="common">Prickly pear cactus</name>
    <name type="synonym">Opuntia cardona</name>
    <dbReference type="NCBI Taxonomy" id="393608"/>
    <lineage>
        <taxon>Eukaryota</taxon>
        <taxon>Viridiplantae</taxon>
        <taxon>Streptophyta</taxon>
        <taxon>Embryophyta</taxon>
        <taxon>Tracheophyta</taxon>
        <taxon>Spermatophyta</taxon>
        <taxon>Magnoliopsida</taxon>
        <taxon>eudicotyledons</taxon>
        <taxon>Gunneridae</taxon>
        <taxon>Pentapetalae</taxon>
        <taxon>Caryophyllales</taxon>
        <taxon>Cactineae</taxon>
        <taxon>Cactaceae</taxon>
        <taxon>Opuntioideae</taxon>
        <taxon>Opuntia</taxon>
    </lineage>
</organism>
<dbReference type="EMBL" id="GISG01108268">
    <property type="protein sequence ID" value="MBA4638122.1"/>
    <property type="molecule type" value="Transcribed_RNA"/>
</dbReference>
<reference evidence="2" key="2">
    <citation type="submission" date="2020-07" db="EMBL/GenBank/DDBJ databases">
        <authorList>
            <person name="Vera ALvarez R."/>
            <person name="Arias-Moreno D.M."/>
            <person name="Jimenez-Jacinto V."/>
            <person name="Jimenez-Bremont J.F."/>
            <person name="Swaminathan K."/>
            <person name="Moose S.P."/>
            <person name="Guerrero-Gonzalez M.L."/>
            <person name="Marino-Ramirez L."/>
            <person name="Landsman D."/>
            <person name="Rodriguez-Kessler M."/>
            <person name="Delgado-Sanchez P."/>
        </authorList>
    </citation>
    <scope>NUCLEOTIDE SEQUENCE</scope>
    <source>
        <tissue evidence="2">Cladode</tissue>
    </source>
</reference>
<keyword evidence="1" id="KW-0812">Transmembrane</keyword>
<proteinExistence type="predicted"/>
<keyword evidence="1" id="KW-0472">Membrane</keyword>
<evidence type="ECO:0000313" key="2">
    <source>
        <dbReference type="EMBL" id="MBA4638122.1"/>
    </source>
</evidence>
<feature type="transmembrane region" description="Helical" evidence="1">
    <location>
        <begin position="74"/>
        <end position="92"/>
    </location>
</feature>
<reference evidence="2" key="1">
    <citation type="journal article" date="2013" name="J. Plant Res.">
        <title>Effect of fungi and light on seed germination of three Opuntia species from semiarid lands of central Mexico.</title>
        <authorList>
            <person name="Delgado-Sanchez P."/>
            <person name="Jimenez-Bremont J.F."/>
            <person name="Guerrero-Gonzalez Mde L."/>
            <person name="Flores J."/>
        </authorList>
    </citation>
    <scope>NUCLEOTIDE SEQUENCE</scope>
    <source>
        <tissue evidence="2">Cladode</tissue>
    </source>
</reference>
<evidence type="ECO:0000256" key="1">
    <source>
        <dbReference type="SAM" id="Phobius"/>
    </source>
</evidence>